<dbReference type="EMBL" id="SMMG02000001">
    <property type="protein sequence ID" value="KAA3489332.1"/>
    <property type="molecule type" value="Genomic_DNA"/>
</dbReference>
<evidence type="ECO:0000256" key="1">
    <source>
        <dbReference type="PROSITE-ProRule" id="PRU00221"/>
    </source>
</evidence>
<sequence length="671" mass="72881">MGKQKVKPLLTCFTQEGDYLAILSPDGTVKIWSTSTGSLLAEWKQSDGNLSNSYSCMACSFIPKKHKKGSGTCLLAIGLNEGDIWIIDVLAGDKKWSSTGYYPSGIAGLSFRNKGHSLYVIGSNGKASEMNSENGDLIREFKASKRCITSLTFSQDGKYLALANGKLRVSNLENGKELLKSPDDLVSYLSDIFSDFPCMLEALMVFINLLSQDPVQYISISNDAKTIVTSGFGETNLQVWSCDLSSKTLSGGSVISMPRPPLAFECKNSGSDEDGSVILALSESGIAYVWNLDTVSQDDVEPTKITVKLDKAEGDQQKSAGSRKSRIPVISVRLHATGMDQQVVALIAYGPLDSPQFSLVNVSKAGENIVINAVDQTETIQENGTYLLKVDPNGKPNKKRAAPDPDLATTRSTNDTGHGENVDGVLVNDDPSEPTMAEKLASLNLIENGKNETNENQERKEPSTHGKPPIADSVNVLLKQALRAYDHALLLDCLYTQDEKVIANSVSQLNPSDVLKLLQSLVSITQSRFSFITSAEILYTLFLNQHRGAVLACALPWIKSLLLHHASGIMSQESSLLALNSLYQLIESRVSTFESALQISSCLDFLYAGVVEDEFVENAAIPVIFEDTDESDEEEPEDAMEIDDQENEDGEALDEASDGVSDFEGIDDMSD</sequence>
<feature type="repeat" description="WD" evidence="1">
    <location>
        <begin position="13"/>
        <end position="42"/>
    </location>
</feature>
<feature type="domain" description="Anaphase-promoting complex subunit 4-like WD40" evidence="4">
    <location>
        <begin position="74"/>
        <end position="154"/>
    </location>
</feature>
<protein>
    <submittedName>
        <fullName evidence="5">WD repeat-containing protein 43-like</fullName>
    </submittedName>
</protein>
<proteinExistence type="predicted"/>
<dbReference type="SMART" id="SM00320">
    <property type="entry name" value="WD40"/>
    <property type="match status" value="3"/>
</dbReference>
<keyword evidence="6" id="KW-1185">Reference proteome</keyword>
<dbReference type="InterPro" id="IPR036322">
    <property type="entry name" value="WD40_repeat_dom_sf"/>
</dbReference>
<keyword evidence="1" id="KW-0853">WD repeat</keyword>
<evidence type="ECO:0000313" key="5">
    <source>
        <dbReference type="EMBL" id="KAA3489332.1"/>
    </source>
</evidence>
<evidence type="ECO:0000256" key="2">
    <source>
        <dbReference type="SAM" id="MobiDB-lite"/>
    </source>
</evidence>
<dbReference type="InterPro" id="IPR024977">
    <property type="entry name" value="Apc4-like_WD40_dom"/>
</dbReference>
<feature type="compositionally biased region" description="Acidic residues" evidence="2">
    <location>
        <begin position="626"/>
        <end position="657"/>
    </location>
</feature>
<gene>
    <name evidence="5" type="ORF">EPI10_032971</name>
</gene>
<dbReference type="AlphaFoldDB" id="A0A5B6X7Z8"/>
<reference evidence="5" key="1">
    <citation type="submission" date="2019-08" db="EMBL/GenBank/DDBJ databases">
        <authorList>
            <person name="Liu F."/>
        </authorList>
    </citation>
    <scope>NUCLEOTIDE SEQUENCE [LARGE SCALE GENOMIC DNA]</scope>
    <source>
        <strain evidence="5">PA1801</strain>
        <tissue evidence="5">Leaf</tissue>
    </source>
</reference>
<dbReference type="Pfam" id="PF04003">
    <property type="entry name" value="Utp12"/>
    <property type="match status" value="1"/>
</dbReference>
<dbReference type="PANTHER" id="PTHR45290:SF3">
    <property type="entry name" value="OS01G0649000 PROTEIN"/>
    <property type="match status" value="1"/>
</dbReference>
<dbReference type="InterPro" id="IPR015943">
    <property type="entry name" value="WD40/YVTN_repeat-like_dom_sf"/>
</dbReference>
<comment type="caution">
    <text evidence="5">The sequence shown here is derived from an EMBL/GenBank/DDBJ whole genome shotgun (WGS) entry which is preliminary data.</text>
</comment>
<organism evidence="5 6">
    <name type="scientific">Gossypium australe</name>
    <dbReference type="NCBI Taxonomy" id="47621"/>
    <lineage>
        <taxon>Eukaryota</taxon>
        <taxon>Viridiplantae</taxon>
        <taxon>Streptophyta</taxon>
        <taxon>Embryophyta</taxon>
        <taxon>Tracheophyta</taxon>
        <taxon>Spermatophyta</taxon>
        <taxon>Magnoliopsida</taxon>
        <taxon>eudicotyledons</taxon>
        <taxon>Gunneridae</taxon>
        <taxon>Pentapetalae</taxon>
        <taxon>rosids</taxon>
        <taxon>malvids</taxon>
        <taxon>Malvales</taxon>
        <taxon>Malvaceae</taxon>
        <taxon>Malvoideae</taxon>
        <taxon>Gossypium</taxon>
    </lineage>
</organism>
<feature type="region of interest" description="Disordered" evidence="2">
    <location>
        <begin position="625"/>
        <end position="671"/>
    </location>
</feature>
<dbReference type="SUPFAM" id="SSF50978">
    <property type="entry name" value="WD40 repeat-like"/>
    <property type="match status" value="1"/>
</dbReference>
<feature type="compositionally biased region" description="Basic and acidic residues" evidence="2">
    <location>
        <begin position="449"/>
        <end position="464"/>
    </location>
</feature>
<dbReference type="InterPro" id="IPR007148">
    <property type="entry name" value="SSU_processome_Utp12"/>
</dbReference>
<feature type="region of interest" description="Disordered" evidence="2">
    <location>
        <begin position="387"/>
        <end position="470"/>
    </location>
</feature>
<accession>A0A5B6X7Z8</accession>
<dbReference type="Gene3D" id="2.130.10.10">
    <property type="entry name" value="YVTN repeat-like/Quinoprotein amine dehydrogenase"/>
    <property type="match status" value="1"/>
</dbReference>
<dbReference type="Proteomes" id="UP000325315">
    <property type="component" value="Unassembled WGS sequence"/>
</dbReference>
<dbReference type="Pfam" id="PF12894">
    <property type="entry name" value="ANAPC4_WD40"/>
    <property type="match status" value="1"/>
</dbReference>
<dbReference type="PROSITE" id="PS50082">
    <property type="entry name" value="WD_REPEATS_2"/>
    <property type="match status" value="1"/>
</dbReference>
<evidence type="ECO:0000259" key="4">
    <source>
        <dbReference type="Pfam" id="PF12894"/>
    </source>
</evidence>
<dbReference type="OrthoDB" id="30195at2759"/>
<feature type="domain" description="Small-subunit processome Utp12" evidence="3">
    <location>
        <begin position="486"/>
        <end position="606"/>
    </location>
</feature>
<name>A0A5B6X7Z8_9ROSI</name>
<dbReference type="InterPro" id="IPR001680">
    <property type="entry name" value="WD40_rpt"/>
</dbReference>
<evidence type="ECO:0000259" key="3">
    <source>
        <dbReference type="Pfam" id="PF04003"/>
    </source>
</evidence>
<dbReference type="PANTHER" id="PTHR45290">
    <property type="entry name" value="OS03G0300300 PROTEIN"/>
    <property type="match status" value="1"/>
</dbReference>
<evidence type="ECO:0000313" key="6">
    <source>
        <dbReference type="Proteomes" id="UP000325315"/>
    </source>
</evidence>